<evidence type="ECO:0000256" key="5">
    <source>
        <dbReference type="ARBA" id="ARBA00022741"/>
    </source>
</evidence>
<comment type="similarity">
    <text evidence="2">Belongs to the Clp1 family. NOL9/GRC3 subfamily.</text>
</comment>
<dbReference type="eggNOG" id="KOG2750">
    <property type="taxonomic scope" value="Eukaryota"/>
</dbReference>
<evidence type="ECO:0000256" key="4">
    <source>
        <dbReference type="ARBA" id="ARBA00022679"/>
    </source>
</evidence>
<evidence type="ECO:0000259" key="10">
    <source>
        <dbReference type="Pfam" id="PF16575"/>
    </source>
</evidence>
<dbReference type="InterPro" id="IPR045116">
    <property type="entry name" value="Clp1/Grc3"/>
</dbReference>
<evidence type="ECO:0000313" key="13">
    <source>
        <dbReference type="Proteomes" id="UP000008743"/>
    </source>
</evidence>
<dbReference type="InterPro" id="IPR057570">
    <property type="entry name" value="NOL9_C"/>
</dbReference>
<dbReference type="InParanoid" id="A0A0D2X4K4"/>
<dbReference type="PANTHER" id="PTHR12755">
    <property type="entry name" value="CLEAVAGE/POLYADENYLATION FACTOR IA SUBUNIT CLP1P"/>
    <property type="match status" value="1"/>
</dbReference>
<dbReference type="GO" id="GO:0005524">
    <property type="term" value="F:ATP binding"/>
    <property type="evidence" value="ECO:0007669"/>
    <property type="project" value="UniProtKB-KW"/>
</dbReference>
<dbReference type="Gene3D" id="3.40.50.300">
    <property type="entry name" value="P-loop containing nucleotide triphosphate hydrolases"/>
    <property type="match status" value="1"/>
</dbReference>
<dbReference type="InterPro" id="IPR032319">
    <property type="entry name" value="CLP1_P"/>
</dbReference>
<dbReference type="AlphaFoldDB" id="A0A0D2X4K4"/>
<evidence type="ECO:0000256" key="1">
    <source>
        <dbReference type="ARBA" id="ARBA00004604"/>
    </source>
</evidence>
<evidence type="ECO:0000256" key="8">
    <source>
        <dbReference type="ARBA" id="ARBA00023242"/>
    </source>
</evidence>
<feature type="domain" description="NOL9 C-terminal" evidence="11">
    <location>
        <begin position="544"/>
        <end position="650"/>
    </location>
</feature>
<comment type="subcellular location">
    <subcellularLocation>
        <location evidence="1">Nucleus</location>
        <location evidence="1">Nucleolus</location>
    </subcellularLocation>
</comment>
<dbReference type="PANTHER" id="PTHR12755:SF3">
    <property type="entry name" value="POLYNUCLEOTIDE 5'-HYDROXYL-KINASE NOL9"/>
    <property type="match status" value="1"/>
</dbReference>
<feature type="domain" description="Clp1 P-loop" evidence="10">
    <location>
        <begin position="301"/>
        <end position="433"/>
    </location>
</feature>
<keyword evidence="6" id="KW-0418">Kinase</keyword>
<feature type="region of interest" description="Disordered" evidence="9">
    <location>
        <begin position="88"/>
        <end position="131"/>
    </location>
</feature>
<dbReference type="EMBL" id="KE346370">
    <property type="protein sequence ID" value="KJE96214.1"/>
    <property type="molecule type" value="Genomic_DNA"/>
</dbReference>
<dbReference type="GO" id="GO:0051731">
    <property type="term" value="F:polynucleotide 5'-hydroxyl-kinase activity"/>
    <property type="evidence" value="ECO:0007669"/>
    <property type="project" value="InterPro"/>
</dbReference>
<dbReference type="Pfam" id="PF16575">
    <property type="entry name" value="CLP1_P"/>
    <property type="match status" value="1"/>
</dbReference>
<keyword evidence="8" id="KW-0539">Nucleus</keyword>
<evidence type="ECO:0000256" key="3">
    <source>
        <dbReference type="ARBA" id="ARBA00022552"/>
    </source>
</evidence>
<evidence type="ECO:0000256" key="6">
    <source>
        <dbReference type="ARBA" id="ARBA00022777"/>
    </source>
</evidence>
<feature type="region of interest" description="Disordered" evidence="9">
    <location>
        <begin position="151"/>
        <end position="190"/>
    </location>
</feature>
<evidence type="ECO:0000259" key="11">
    <source>
        <dbReference type="Pfam" id="PF25467"/>
    </source>
</evidence>
<feature type="region of interest" description="Disordered" evidence="9">
    <location>
        <begin position="12"/>
        <end position="31"/>
    </location>
</feature>
<organism evidence="12 13">
    <name type="scientific">Capsaspora owczarzaki (strain ATCC 30864)</name>
    <dbReference type="NCBI Taxonomy" id="595528"/>
    <lineage>
        <taxon>Eukaryota</taxon>
        <taxon>Filasterea</taxon>
        <taxon>Capsaspora</taxon>
    </lineage>
</organism>
<gene>
    <name evidence="12" type="ORF">CAOG_006569</name>
</gene>
<keyword evidence="3" id="KW-0698">rRNA processing</keyword>
<evidence type="ECO:0000256" key="2">
    <source>
        <dbReference type="ARBA" id="ARBA00011003"/>
    </source>
</evidence>
<proteinExistence type="inferred from homology"/>
<evidence type="ECO:0000256" key="7">
    <source>
        <dbReference type="ARBA" id="ARBA00022840"/>
    </source>
</evidence>
<feature type="compositionally biased region" description="Low complexity" evidence="9">
    <location>
        <begin position="151"/>
        <end position="161"/>
    </location>
</feature>
<dbReference type="OrthoDB" id="2405412at2759"/>
<dbReference type="RefSeq" id="XP_004345318.1">
    <property type="nucleotide sequence ID" value="XM_004345268.2"/>
</dbReference>
<keyword evidence="7" id="KW-0067">ATP-binding</keyword>
<sequence length="692" mass="74165">MRVVPLVLPPIATKSAAPPQPPTPSSSSSSSALVADPAAAVEPATTAIVLSPGETFIFLGELRLCVLAGQLAVLGSVLRSPQPTSAAATTSTAVHHASSSVKSKTKHTQERSTGANHTPSSSTAAPRGPISLRWHPLHSTLAASLTTCTALNPTENEPTTTHNAFAKSSRARRMSTSEPMDVNGTPLQSDDEHDEFARWQERVATAIPSIATTDTVLLVQAYISAARRVTTALGQAYTVFGSQRQFPSDLSFSLHIESAFGLRLDHRIPLFSVPPSWSQLADGLVAHRYSRPDPPVILACGGKDVGKSTLCRFLVNVLLDHYPAVAYIETDPGQCEFTPSGFVALNIVTEPCFGPSFTHLQQPDLAFCIGESSAKSDPEAYLEAVLALLEQYQELAATQPQLPLIINTHGWVKGLGLDLILDVLCFSRPSHIAQFFTNMPAKNLPILDTDILQAPVSRILSNAGGVAFPPMHEAPAIHQMLRTPWSAESTSGIPVHQRVTLPPPLGANQLRNLQFSIYFLTLQDSGVVDGNFEESSVAESLLHLVPYAVPWSAVQLRVMHAEVPPSQVLFAFNVSVVGLLKHDDSALAFDLGEFSATSPQILASTPQSPCIGLGIVRGIDPVNQLFYISTPVPLALLGHVGILTRTSLELPTTLLLKESLADAPYMTFAFPSILAGGGVRKNRKNLQRRKNE</sequence>
<dbReference type="Pfam" id="PF25467">
    <property type="entry name" value="NOL9_C"/>
    <property type="match status" value="1"/>
</dbReference>
<protein>
    <submittedName>
        <fullName evidence="12">Uncharacterized protein</fullName>
    </submittedName>
</protein>
<dbReference type="FunCoup" id="A0A0D2X4K4">
    <property type="interactions" value="174"/>
</dbReference>
<feature type="compositionally biased region" description="Low complexity" evidence="9">
    <location>
        <begin position="88"/>
        <end position="102"/>
    </location>
</feature>
<dbReference type="GO" id="GO:0005730">
    <property type="term" value="C:nucleolus"/>
    <property type="evidence" value="ECO:0007669"/>
    <property type="project" value="UniProtKB-SubCell"/>
</dbReference>
<dbReference type="STRING" id="595528.A0A0D2X4K4"/>
<dbReference type="GO" id="GO:0000448">
    <property type="term" value="P:cleavage in ITS2 between 5.8S rRNA and LSU-rRNA of tricistronic rRNA transcript (SSU-rRNA, 5.8S rRNA, LSU-rRNA)"/>
    <property type="evidence" value="ECO:0007669"/>
    <property type="project" value="TreeGrafter"/>
</dbReference>
<name>A0A0D2X4K4_CAPO3</name>
<evidence type="ECO:0000313" key="12">
    <source>
        <dbReference type="EMBL" id="KJE96214.1"/>
    </source>
</evidence>
<dbReference type="InterPro" id="IPR027417">
    <property type="entry name" value="P-loop_NTPase"/>
</dbReference>
<reference evidence="13" key="1">
    <citation type="submission" date="2011-02" db="EMBL/GenBank/DDBJ databases">
        <title>The Genome Sequence of Capsaspora owczarzaki ATCC 30864.</title>
        <authorList>
            <person name="Russ C."/>
            <person name="Cuomo C."/>
            <person name="Burger G."/>
            <person name="Gray M.W."/>
            <person name="Holland P.W.H."/>
            <person name="King N."/>
            <person name="Lang F.B.F."/>
            <person name="Roger A.J."/>
            <person name="Ruiz-Trillo I."/>
            <person name="Young S.K."/>
            <person name="Zeng Q."/>
            <person name="Gargeya S."/>
            <person name="Alvarado L."/>
            <person name="Berlin A."/>
            <person name="Chapman S.B."/>
            <person name="Chen Z."/>
            <person name="Freedman E."/>
            <person name="Gellesch M."/>
            <person name="Goldberg J."/>
            <person name="Griggs A."/>
            <person name="Gujja S."/>
            <person name="Heilman E."/>
            <person name="Heiman D."/>
            <person name="Howarth C."/>
            <person name="Mehta T."/>
            <person name="Neiman D."/>
            <person name="Pearson M."/>
            <person name="Roberts A."/>
            <person name="Saif S."/>
            <person name="Shea T."/>
            <person name="Shenoy N."/>
            <person name="Sisk P."/>
            <person name="Stolte C."/>
            <person name="Sykes S."/>
            <person name="White J."/>
            <person name="Yandava C."/>
            <person name="Haas B."/>
            <person name="Nusbaum C."/>
            <person name="Birren B."/>
        </authorList>
    </citation>
    <scope>NUCLEOTIDE SEQUENCE</scope>
    <source>
        <strain evidence="13">ATCC 30864</strain>
    </source>
</reference>
<evidence type="ECO:0000256" key="9">
    <source>
        <dbReference type="SAM" id="MobiDB-lite"/>
    </source>
</evidence>
<accession>A0A0D2X4K4</accession>
<dbReference type="PhylomeDB" id="A0A0D2X4K4"/>
<dbReference type="Proteomes" id="UP000008743">
    <property type="component" value="Unassembled WGS sequence"/>
</dbReference>
<feature type="compositionally biased region" description="Polar residues" evidence="9">
    <location>
        <begin position="111"/>
        <end position="124"/>
    </location>
</feature>
<keyword evidence="5" id="KW-0547">Nucleotide-binding</keyword>
<keyword evidence="13" id="KW-1185">Reference proteome</keyword>
<keyword evidence="4" id="KW-0808">Transferase</keyword>